<evidence type="ECO:0000313" key="1">
    <source>
        <dbReference type="EMBL" id="OCB73458.1"/>
    </source>
</evidence>
<dbReference type="EMBL" id="LVEN01000027">
    <property type="protein sequence ID" value="OCB73458.1"/>
    <property type="molecule type" value="Genomic_DNA"/>
</dbReference>
<reference evidence="2" key="1">
    <citation type="submission" date="2016-03" db="EMBL/GenBank/DDBJ databases">
        <title>Draft genome sequence of Paenibacillus glacialis DSM 22343.</title>
        <authorList>
            <person name="Shin S.-K."/>
            <person name="Yi H."/>
        </authorList>
    </citation>
    <scope>NUCLEOTIDE SEQUENCE [LARGE SCALE GENOMIC DNA]</scope>
    <source>
        <strain evidence="2">CCUG 60099</strain>
    </source>
</reference>
<evidence type="ECO:0000313" key="2">
    <source>
        <dbReference type="Proteomes" id="UP000093343"/>
    </source>
</evidence>
<comment type="caution">
    <text evidence="1">The sequence shown here is derived from an EMBL/GenBank/DDBJ whole genome shotgun (WGS) entry which is preliminary data.</text>
</comment>
<protein>
    <submittedName>
        <fullName evidence="1">Uncharacterized protein</fullName>
    </submittedName>
</protein>
<keyword evidence="2" id="KW-1185">Reference proteome</keyword>
<sequence>MINEIRNFVIIVFYLLEFLRYEKSSSFAQNHKKNNRIINIYKQKCKNDGGCKVNFMIFEKHEKKSKMWN</sequence>
<name>A0ABX2XJH5_9FLAO</name>
<dbReference type="Proteomes" id="UP000093343">
    <property type="component" value="Unassembled WGS sequence"/>
</dbReference>
<proteinExistence type="predicted"/>
<gene>
    <name evidence="1" type="ORF">FLP_12235</name>
</gene>
<accession>A0ABX2XJH5</accession>
<organism evidence="1 2">
    <name type="scientific">Flavobacterium piscis</name>
    <dbReference type="NCBI Taxonomy" id="1114874"/>
    <lineage>
        <taxon>Bacteria</taxon>
        <taxon>Pseudomonadati</taxon>
        <taxon>Bacteroidota</taxon>
        <taxon>Flavobacteriia</taxon>
        <taxon>Flavobacteriales</taxon>
        <taxon>Flavobacteriaceae</taxon>
        <taxon>Flavobacterium</taxon>
    </lineage>
</organism>